<comment type="subcellular location">
    <subcellularLocation>
        <location evidence="8">Cytoplasm</location>
    </subcellularLocation>
</comment>
<dbReference type="Gene3D" id="3.40.50.800">
    <property type="entry name" value="Anticodon-binding domain"/>
    <property type="match status" value="1"/>
</dbReference>
<dbReference type="GO" id="GO:0005737">
    <property type="term" value="C:cytoplasm"/>
    <property type="evidence" value="ECO:0007669"/>
    <property type="project" value="UniProtKB-SubCell"/>
</dbReference>
<evidence type="ECO:0000256" key="7">
    <source>
        <dbReference type="ARBA" id="ARBA00060806"/>
    </source>
</evidence>
<keyword evidence="8" id="KW-0963">Cytoplasm</keyword>
<dbReference type="InParanoid" id="L0ADD4"/>
<evidence type="ECO:0000256" key="4">
    <source>
        <dbReference type="ARBA" id="ARBA00022917"/>
    </source>
</evidence>
<dbReference type="PANTHER" id="PTHR43382:SF2">
    <property type="entry name" value="BIFUNCTIONAL GLUTAMATE_PROLINE--TRNA LIGASE"/>
    <property type="match status" value="1"/>
</dbReference>
<organism evidence="10 11">
    <name type="scientific">Caldisphaera lagunensis (strain DSM 15908 / JCM 11604 / ANMR 0165 / IC-154)</name>
    <dbReference type="NCBI Taxonomy" id="1056495"/>
    <lineage>
        <taxon>Archaea</taxon>
        <taxon>Thermoproteota</taxon>
        <taxon>Thermoprotei</taxon>
        <taxon>Acidilobales</taxon>
        <taxon>Caldisphaeraceae</taxon>
        <taxon>Caldisphaera</taxon>
    </lineage>
</organism>
<dbReference type="SUPFAM" id="SSF55681">
    <property type="entry name" value="Class II aaRS and biotin synthetases"/>
    <property type="match status" value="1"/>
</dbReference>
<dbReference type="FunFam" id="3.30.930.10:FF:000037">
    <property type="entry name" value="Proline--tRNA ligase"/>
    <property type="match status" value="1"/>
</dbReference>
<dbReference type="GO" id="GO:0006433">
    <property type="term" value="P:prolyl-tRNA aminoacylation"/>
    <property type="evidence" value="ECO:0007669"/>
    <property type="project" value="UniProtKB-UniRule"/>
</dbReference>
<dbReference type="FunFam" id="3.40.50.800:FF:000005">
    <property type="entry name" value="bifunctional glutamate/proline--tRNA ligase"/>
    <property type="match status" value="1"/>
</dbReference>
<name>L0ADD4_CALLD</name>
<dbReference type="NCBIfam" id="TIGR00408">
    <property type="entry name" value="proS_fam_I"/>
    <property type="match status" value="1"/>
</dbReference>
<dbReference type="RefSeq" id="WP_015233019.1">
    <property type="nucleotide sequence ID" value="NC_019791.1"/>
</dbReference>
<dbReference type="SUPFAM" id="SSF64586">
    <property type="entry name" value="C-terminal domain of ProRS"/>
    <property type="match status" value="1"/>
</dbReference>
<dbReference type="InterPro" id="IPR004499">
    <property type="entry name" value="Pro-tRNA-ligase_IIa_arc-type"/>
</dbReference>
<comment type="function">
    <text evidence="8">Catalyzes the attachment of proline to tRNA(Pro) in a two-step reaction: proline is first activated by ATP to form Pro-AMP and then transferred to the acceptor end of tRNA(Pro).</text>
</comment>
<feature type="domain" description="Aminoacyl-transfer RNA synthetases class-II family profile" evidence="9">
    <location>
        <begin position="42"/>
        <end position="284"/>
    </location>
</feature>
<evidence type="ECO:0000256" key="3">
    <source>
        <dbReference type="ARBA" id="ARBA00022840"/>
    </source>
</evidence>
<dbReference type="PROSITE" id="PS50862">
    <property type="entry name" value="AA_TRNA_LIGASE_II"/>
    <property type="match status" value="1"/>
</dbReference>
<evidence type="ECO:0000313" key="10">
    <source>
        <dbReference type="EMBL" id="AFZ71122.1"/>
    </source>
</evidence>
<keyword evidence="1 8" id="KW-0436">Ligase</keyword>
<dbReference type="STRING" id="1056495.Calag_1415"/>
<keyword evidence="3 8" id="KW-0067">ATP-binding</keyword>
<dbReference type="InterPro" id="IPR045864">
    <property type="entry name" value="aa-tRNA-synth_II/BPL/LPL"/>
</dbReference>
<dbReference type="PRINTS" id="PR01046">
    <property type="entry name" value="TRNASYNTHPRO"/>
</dbReference>
<keyword evidence="11" id="KW-1185">Reference proteome</keyword>
<dbReference type="GeneID" id="14212675"/>
<dbReference type="SUPFAM" id="SSF52954">
    <property type="entry name" value="Class II aaRS ABD-related"/>
    <property type="match status" value="1"/>
</dbReference>
<dbReference type="GO" id="GO:0004827">
    <property type="term" value="F:proline-tRNA ligase activity"/>
    <property type="evidence" value="ECO:0007669"/>
    <property type="project" value="UniProtKB-UniRule"/>
</dbReference>
<protein>
    <recommendedName>
        <fullName evidence="8">Proline--tRNA ligase</fullName>
        <ecNumber evidence="8">6.1.1.15</ecNumber>
    </recommendedName>
    <alternativeName>
        <fullName evidence="8">Prolyl-tRNA synthetase</fullName>
        <shortName evidence="8">ProRS</shortName>
    </alternativeName>
</protein>
<reference evidence="11" key="1">
    <citation type="submission" date="2012-03" db="EMBL/GenBank/DDBJ databases">
        <title>Complete genome of Caldisphaera lagunensis DSM 15908.</title>
        <authorList>
            <person name="Lucas S."/>
            <person name="Copeland A."/>
            <person name="Lapidus A."/>
            <person name="Glavina del Rio T."/>
            <person name="Dalin E."/>
            <person name="Tice H."/>
            <person name="Bruce D."/>
            <person name="Goodwin L."/>
            <person name="Pitluck S."/>
            <person name="Peters L."/>
            <person name="Mikhailova N."/>
            <person name="Teshima H."/>
            <person name="Kyrpides N."/>
            <person name="Mavromatis K."/>
            <person name="Ivanova N."/>
            <person name="Brettin T."/>
            <person name="Detter J.C."/>
            <person name="Han C."/>
            <person name="Larimer F."/>
            <person name="Land M."/>
            <person name="Hauser L."/>
            <person name="Markowitz V."/>
            <person name="Cheng J.-F."/>
            <person name="Hugenholtz P."/>
            <person name="Woyke T."/>
            <person name="Wu D."/>
            <person name="Spring S."/>
            <person name="Schroeder M."/>
            <person name="Brambilla E."/>
            <person name="Klenk H.-P."/>
            <person name="Eisen J.A."/>
        </authorList>
    </citation>
    <scope>NUCLEOTIDE SEQUENCE [LARGE SCALE GENOMIC DNA]</scope>
    <source>
        <strain evidence="11">DSM 15908 / JCM 11604 / IC-154</strain>
    </source>
</reference>
<dbReference type="EMBL" id="CP003378">
    <property type="protein sequence ID" value="AFZ71122.1"/>
    <property type="molecule type" value="Genomic_DNA"/>
</dbReference>
<comment type="catalytic activity">
    <reaction evidence="6 8">
        <text>tRNA(Pro) + L-proline + ATP = L-prolyl-tRNA(Pro) + AMP + diphosphate</text>
        <dbReference type="Rhea" id="RHEA:14305"/>
        <dbReference type="Rhea" id="RHEA-COMP:9700"/>
        <dbReference type="Rhea" id="RHEA-COMP:9702"/>
        <dbReference type="ChEBI" id="CHEBI:30616"/>
        <dbReference type="ChEBI" id="CHEBI:33019"/>
        <dbReference type="ChEBI" id="CHEBI:60039"/>
        <dbReference type="ChEBI" id="CHEBI:78442"/>
        <dbReference type="ChEBI" id="CHEBI:78532"/>
        <dbReference type="ChEBI" id="CHEBI:456215"/>
        <dbReference type="EC" id="6.1.1.15"/>
    </reaction>
</comment>
<evidence type="ECO:0000256" key="6">
    <source>
        <dbReference type="ARBA" id="ARBA00047671"/>
    </source>
</evidence>
<evidence type="ECO:0000256" key="8">
    <source>
        <dbReference type="HAMAP-Rule" id="MF_01571"/>
    </source>
</evidence>
<dbReference type="OrthoDB" id="7375at2157"/>
<dbReference type="InterPro" id="IPR033721">
    <property type="entry name" value="ProRS_core_arch_euk"/>
</dbReference>
<comment type="subunit">
    <text evidence="8">Homodimer.</text>
</comment>
<evidence type="ECO:0000259" key="9">
    <source>
        <dbReference type="PROSITE" id="PS50862"/>
    </source>
</evidence>
<keyword evidence="4 8" id="KW-0648">Protein biosynthesis</keyword>
<evidence type="ECO:0000256" key="5">
    <source>
        <dbReference type="ARBA" id="ARBA00023146"/>
    </source>
</evidence>
<dbReference type="KEGG" id="clg:Calag_1415"/>
<dbReference type="Pfam" id="PF03129">
    <property type="entry name" value="HGTP_anticodon"/>
    <property type="match status" value="1"/>
</dbReference>
<evidence type="ECO:0000313" key="11">
    <source>
        <dbReference type="Proteomes" id="UP000010469"/>
    </source>
</evidence>
<dbReference type="InterPro" id="IPR002316">
    <property type="entry name" value="Pro-tRNA-ligase_IIa"/>
</dbReference>
<evidence type="ECO:0000256" key="1">
    <source>
        <dbReference type="ARBA" id="ARBA00022598"/>
    </source>
</evidence>
<dbReference type="Gene3D" id="3.30.110.30">
    <property type="entry name" value="C-terminal domain of ProRS"/>
    <property type="match status" value="1"/>
</dbReference>
<sequence length="482" mass="56353">MVEPKKEKKERDFSQWYDWILERAEIYDYGRYPIKGMGIWLPYGFQIRKKTIDLIRDLLDSTGHEEILFPLLIPKWMLEKESEHIRGFEEEVFWVTHGGLEELDQKLALRPTSETIITYYESLWYQSYRQLPRKLYQIVSMFRYETKATRPLIRLREVTTFKEAHTIHDTFESAEQQIKEAIDIYKKFFDELGIPYIISKRPDWDKFAGALYTIAFDTMMPDGRTLQIGTVHNLGQSFSKAFNYKIQLKDESFDHPWQTSYGISDRVVATIIGVHGDDNGLVLPPNIAPTQVIVIPIPSSDESETKSIIDYSRKILNELLESKVRAKIDDRSEMTPGEKYYYWEAKGVPVRIEIGSRELRTHNLTVVRRDTLSKITIGEKELINEINHIMNSIQNNLYERAWKDLKQKIYETDNLNEARQYLDKKGIVEIPWCGKESCANKVMESLGAKSLGTPWPSQKISGKKCPICGEKAQTTMRYARQY</sequence>
<proteinExistence type="inferred from homology"/>
<dbReference type="GO" id="GO:0017101">
    <property type="term" value="C:aminoacyl-tRNA synthetase multienzyme complex"/>
    <property type="evidence" value="ECO:0007669"/>
    <property type="project" value="TreeGrafter"/>
</dbReference>
<dbReference type="PANTHER" id="PTHR43382">
    <property type="entry name" value="PROLYL-TRNA SYNTHETASE"/>
    <property type="match status" value="1"/>
</dbReference>
<dbReference type="HOGENOM" id="CLU_001882_4_2_2"/>
<dbReference type="InterPro" id="IPR016061">
    <property type="entry name" value="Pro-tRNA_ligase_II_C"/>
</dbReference>
<dbReference type="InterPro" id="IPR036621">
    <property type="entry name" value="Anticodon-bd_dom_sf"/>
</dbReference>
<dbReference type="CDD" id="cd00862">
    <property type="entry name" value="ProRS_anticodon_zinc"/>
    <property type="match status" value="1"/>
</dbReference>
<keyword evidence="2 8" id="KW-0547">Nucleotide-binding</keyword>
<dbReference type="InterPro" id="IPR017449">
    <property type="entry name" value="Pro-tRNA_synth_II"/>
</dbReference>
<dbReference type="SMART" id="SM00946">
    <property type="entry name" value="ProRS-C_1"/>
    <property type="match status" value="1"/>
</dbReference>
<dbReference type="FunCoup" id="L0ADD4">
    <property type="interactions" value="111"/>
</dbReference>
<dbReference type="GO" id="GO:0005524">
    <property type="term" value="F:ATP binding"/>
    <property type="evidence" value="ECO:0007669"/>
    <property type="project" value="UniProtKB-UniRule"/>
</dbReference>
<dbReference type="Proteomes" id="UP000010469">
    <property type="component" value="Chromosome"/>
</dbReference>
<dbReference type="HAMAP" id="MF_01571">
    <property type="entry name" value="Pro_tRNA_synth_type3"/>
    <property type="match status" value="1"/>
</dbReference>
<dbReference type="InterPro" id="IPR006195">
    <property type="entry name" value="aa-tRNA-synth_II"/>
</dbReference>
<dbReference type="eggNOG" id="arCOG00402">
    <property type="taxonomic scope" value="Archaea"/>
</dbReference>
<dbReference type="InterPro" id="IPR002314">
    <property type="entry name" value="aa-tRNA-synt_IIb"/>
</dbReference>
<dbReference type="AlphaFoldDB" id="L0ADD4"/>
<comment type="similarity">
    <text evidence="7 8">Belongs to the class-II aminoacyl-tRNA synthetase family. ProS type 3 subfamily.</text>
</comment>
<dbReference type="InterPro" id="IPR004154">
    <property type="entry name" value="Anticodon-bd"/>
</dbReference>
<keyword evidence="5 8" id="KW-0030">Aminoacyl-tRNA synthetase</keyword>
<evidence type="ECO:0000256" key="2">
    <source>
        <dbReference type="ARBA" id="ARBA00022741"/>
    </source>
</evidence>
<comment type="domain">
    <text evidence="8">Consists of three domains: the N-terminal catalytic domain, the anticodon-binding domain and the C-terminal extension.</text>
</comment>
<dbReference type="CDD" id="cd00778">
    <property type="entry name" value="ProRS_core_arch_euk"/>
    <property type="match status" value="1"/>
</dbReference>
<dbReference type="Pfam" id="PF09180">
    <property type="entry name" value="ProRS-C_1"/>
    <property type="match status" value="1"/>
</dbReference>
<gene>
    <name evidence="8" type="primary">proS</name>
    <name evidence="10" type="ordered locus">Calag_1415</name>
</gene>
<dbReference type="Pfam" id="PF00587">
    <property type="entry name" value="tRNA-synt_2b"/>
    <property type="match status" value="1"/>
</dbReference>
<accession>L0ADD4</accession>
<dbReference type="EC" id="6.1.1.15" evidence="8"/>
<dbReference type="Gene3D" id="3.30.930.10">
    <property type="entry name" value="Bira Bifunctional Protein, Domain 2"/>
    <property type="match status" value="1"/>
</dbReference>